<dbReference type="GO" id="GO:0046656">
    <property type="term" value="P:folic acid biosynthetic process"/>
    <property type="evidence" value="ECO:0007669"/>
    <property type="project" value="UniProtKB-KW"/>
</dbReference>
<reference evidence="14 15" key="1">
    <citation type="submission" date="2016-11" db="EMBL/GenBank/DDBJ databases">
        <authorList>
            <person name="Varghese N."/>
            <person name="Submissions S."/>
        </authorList>
    </citation>
    <scope>NUCLEOTIDE SEQUENCE [LARGE SCALE GENOMIC DNA]</scope>
    <source>
        <strain evidence="14 15">DSM 28249</strain>
    </source>
</reference>
<dbReference type="NCBIfam" id="TIGR01496">
    <property type="entry name" value="DHPS"/>
    <property type="match status" value="1"/>
</dbReference>
<keyword evidence="15" id="KW-1185">Reference proteome</keyword>
<comment type="function">
    <text evidence="12">Catalyzes the condensation of para-aminobenzoate (pABA) with 6-hydroxymethyl-7,8-dihydropterin diphosphate (DHPt-PP) to form 7,8-dihydropteroate (H2Pte), the immediate precursor of folate derivatives.</text>
</comment>
<evidence type="ECO:0000256" key="4">
    <source>
        <dbReference type="ARBA" id="ARBA00009503"/>
    </source>
</evidence>
<protein>
    <recommendedName>
        <fullName evidence="6 12">Dihydropteroate synthase</fullName>
        <shortName evidence="12">DHPS</shortName>
        <ecNumber evidence="5 12">2.5.1.15</ecNumber>
    </recommendedName>
    <alternativeName>
        <fullName evidence="11 12">Dihydropteroate pyrophosphorylase</fullName>
    </alternativeName>
</protein>
<dbReference type="EMBL" id="FRCB01000003">
    <property type="protein sequence ID" value="SHL90187.1"/>
    <property type="molecule type" value="Genomic_DNA"/>
</dbReference>
<dbReference type="GO" id="GO:0046654">
    <property type="term" value="P:tetrahydrofolate biosynthetic process"/>
    <property type="evidence" value="ECO:0007669"/>
    <property type="project" value="UniProtKB-UniPathway"/>
</dbReference>
<keyword evidence="9 12" id="KW-0460">Magnesium</keyword>
<evidence type="ECO:0000313" key="14">
    <source>
        <dbReference type="EMBL" id="SHL90187.1"/>
    </source>
</evidence>
<evidence type="ECO:0000256" key="7">
    <source>
        <dbReference type="ARBA" id="ARBA00022679"/>
    </source>
</evidence>
<dbReference type="CDD" id="cd00739">
    <property type="entry name" value="DHPS"/>
    <property type="match status" value="1"/>
</dbReference>
<dbReference type="GO" id="GO:0046872">
    <property type="term" value="F:metal ion binding"/>
    <property type="evidence" value="ECO:0007669"/>
    <property type="project" value="UniProtKB-KW"/>
</dbReference>
<keyword evidence="7 12" id="KW-0808">Transferase</keyword>
<dbReference type="SUPFAM" id="SSF51717">
    <property type="entry name" value="Dihydropteroate synthetase-like"/>
    <property type="match status" value="1"/>
</dbReference>
<evidence type="ECO:0000256" key="1">
    <source>
        <dbReference type="ARBA" id="ARBA00000012"/>
    </source>
</evidence>
<comment type="cofactor">
    <cofactor evidence="2 12">
        <name>Mg(2+)</name>
        <dbReference type="ChEBI" id="CHEBI:18420"/>
    </cofactor>
</comment>
<evidence type="ECO:0000256" key="11">
    <source>
        <dbReference type="ARBA" id="ARBA00030193"/>
    </source>
</evidence>
<evidence type="ECO:0000256" key="2">
    <source>
        <dbReference type="ARBA" id="ARBA00001946"/>
    </source>
</evidence>
<sequence length="336" mass="36065">MPYYRPIPRFDHVRPADALPLAGGWLWFDTVEELHRDAPARLIPARDLPPDVLSRLTAPRASIAGLDLSKPQLMGILNVTPDSFSDGGLHFDPADALAHTDRMIDGGAVIIDVGGESTRPGATEIPLDEEIRRTAPVIAAIRARHPVPISIDTRKAPVARAARDAGADLINDVAGFTFDPDLAPFAAEAGLPVCVMHAQGTPEIMQKDPRYDHVALDIYDYLSDRIEALTALGIPRAQIIVDPGIGFGKTLEHNLTLLQTLSLFHGLGCPILLGASRKRFIGTIGGSDEARHRAPGSIAVALAGVAQGAQILRVHDVRETNEALRLWQAATLGQLP</sequence>
<organism evidence="14 15">
    <name type="scientific">Roseovarius litoreus</name>
    <dbReference type="NCBI Taxonomy" id="1155722"/>
    <lineage>
        <taxon>Bacteria</taxon>
        <taxon>Pseudomonadati</taxon>
        <taxon>Pseudomonadota</taxon>
        <taxon>Alphaproteobacteria</taxon>
        <taxon>Rhodobacterales</taxon>
        <taxon>Roseobacteraceae</taxon>
        <taxon>Roseovarius</taxon>
    </lineage>
</organism>
<dbReference type="PANTHER" id="PTHR20941">
    <property type="entry name" value="FOLATE SYNTHESIS PROTEINS"/>
    <property type="match status" value="1"/>
</dbReference>
<evidence type="ECO:0000313" key="15">
    <source>
        <dbReference type="Proteomes" id="UP000322545"/>
    </source>
</evidence>
<proteinExistence type="inferred from homology"/>
<dbReference type="EC" id="2.5.1.15" evidence="5 12"/>
<dbReference type="GO" id="GO:0005829">
    <property type="term" value="C:cytosol"/>
    <property type="evidence" value="ECO:0007669"/>
    <property type="project" value="TreeGrafter"/>
</dbReference>
<evidence type="ECO:0000256" key="10">
    <source>
        <dbReference type="ARBA" id="ARBA00022909"/>
    </source>
</evidence>
<dbReference type="PROSITE" id="PS00793">
    <property type="entry name" value="DHPS_2"/>
    <property type="match status" value="1"/>
</dbReference>
<evidence type="ECO:0000256" key="8">
    <source>
        <dbReference type="ARBA" id="ARBA00022723"/>
    </source>
</evidence>
<gene>
    <name evidence="14" type="ORF">SAMN05443432_103329</name>
</gene>
<evidence type="ECO:0000256" key="9">
    <source>
        <dbReference type="ARBA" id="ARBA00022842"/>
    </source>
</evidence>
<feature type="domain" description="Pterin-binding" evidence="13">
    <location>
        <begin position="71"/>
        <end position="325"/>
    </location>
</feature>
<dbReference type="UniPathway" id="UPA00077">
    <property type="reaction ID" value="UER00156"/>
</dbReference>
<comment type="pathway">
    <text evidence="3 12">Cofactor biosynthesis; tetrahydrofolate biosynthesis; 7,8-dihydrofolate from 2-amino-4-hydroxy-6-hydroxymethyl-7,8-dihydropteridine diphosphate and 4-aminobenzoate: step 1/2.</text>
</comment>
<accession>A0A1M7EEP1</accession>
<evidence type="ECO:0000256" key="12">
    <source>
        <dbReference type="RuleBase" id="RU361205"/>
    </source>
</evidence>
<name>A0A1M7EEP1_9RHOB</name>
<dbReference type="InterPro" id="IPR006390">
    <property type="entry name" value="DHP_synth_dom"/>
</dbReference>
<keyword evidence="10 12" id="KW-0289">Folate biosynthesis</keyword>
<evidence type="ECO:0000259" key="13">
    <source>
        <dbReference type="PROSITE" id="PS50972"/>
    </source>
</evidence>
<dbReference type="Proteomes" id="UP000322545">
    <property type="component" value="Unassembled WGS sequence"/>
</dbReference>
<dbReference type="Gene3D" id="3.20.20.20">
    <property type="entry name" value="Dihydropteroate synthase-like"/>
    <property type="match status" value="1"/>
</dbReference>
<dbReference type="RefSeq" id="WP_149779107.1">
    <property type="nucleotide sequence ID" value="NZ_FRCB01000003.1"/>
</dbReference>
<dbReference type="PROSITE" id="PS00792">
    <property type="entry name" value="DHPS_1"/>
    <property type="match status" value="1"/>
</dbReference>
<evidence type="ECO:0000256" key="3">
    <source>
        <dbReference type="ARBA" id="ARBA00004763"/>
    </source>
</evidence>
<dbReference type="InterPro" id="IPR011005">
    <property type="entry name" value="Dihydropteroate_synth-like_sf"/>
</dbReference>
<dbReference type="FunFam" id="3.20.20.20:FF:000006">
    <property type="entry name" value="Dihydropteroate synthase"/>
    <property type="match status" value="1"/>
</dbReference>
<dbReference type="Pfam" id="PF00809">
    <property type="entry name" value="Pterin_bind"/>
    <property type="match status" value="1"/>
</dbReference>
<evidence type="ECO:0000256" key="5">
    <source>
        <dbReference type="ARBA" id="ARBA00012458"/>
    </source>
</evidence>
<comment type="similarity">
    <text evidence="4 12">Belongs to the DHPS family.</text>
</comment>
<dbReference type="InterPro" id="IPR000489">
    <property type="entry name" value="Pterin-binding_dom"/>
</dbReference>
<keyword evidence="8 12" id="KW-0479">Metal-binding</keyword>
<dbReference type="PANTHER" id="PTHR20941:SF1">
    <property type="entry name" value="FOLIC ACID SYNTHESIS PROTEIN FOL1"/>
    <property type="match status" value="1"/>
</dbReference>
<dbReference type="InterPro" id="IPR045031">
    <property type="entry name" value="DHP_synth-like"/>
</dbReference>
<dbReference type="PROSITE" id="PS50972">
    <property type="entry name" value="PTERIN_BINDING"/>
    <property type="match status" value="1"/>
</dbReference>
<dbReference type="AlphaFoldDB" id="A0A1M7EEP1"/>
<comment type="catalytic activity">
    <reaction evidence="1">
        <text>(7,8-dihydropterin-6-yl)methyl diphosphate + 4-aminobenzoate = 7,8-dihydropteroate + diphosphate</text>
        <dbReference type="Rhea" id="RHEA:19949"/>
        <dbReference type="ChEBI" id="CHEBI:17836"/>
        <dbReference type="ChEBI" id="CHEBI:17839"/>
        <dbReference type="ChEBI" id="CHEBI:33019"/>
        <dbReference type="ChEBI" id="CHEBI:72950"/>
        <dbReference type="EC" id="2.5.1.15"/>
    </reaction>
</comment>
<evidence type="ECO:0000256" key="6">
    <source>
        <dbReference type="ARBA" id="ARBA00016919"/>
    </source>
</evidence>
<dbReference type="GO" id="GO:0004156">
    <property type="term" value="F:dihydropteroate synthase activity"/>
    <property type="evidence" value="ECO:0007669"/>
    <property type="project" value="UniProtKB-EC"/>
</dbReference>